<dbReference type="Proteomes" id="UP001208690">
    <property type="component" value="Unassembled WGS sequence"/>
</dbReference>
<evidence type="ECO:0000313" key="2">
    <source>
        <dbReference type="Proteomes" id="UP001208690"/>
    </source>
</evidence>
<name>A0ABT3BI28_9RHOB</name>
<protein>
    <submittedName>
        <fullName evidence="1">Uncharacterized protein</fullName>
    </submittedName>
</protein>
<comment type="caution">
    <text evidence="1">The sequence shown here is derived from an EMBL/GenBank/DDBJ whole genome shotgun (WGS) entry which is preliminary data.</text>
</comment>
<keyword evidence="2" id="KW-1185">Reference proteome</keyword>
<reference evidence="1 2" key="1">
    <citation type="submission" date="2022-04" db="EMBL/GenBank/DDBJ databases">
        <title>Roseobacter sp. WL0113 is a bacterium isolated from neritic sediment.</title>
        <authorList>
            <person name="Wang L."/>
            <person name="He W."/>
            <person name="Zhang D.-F."/>
        </authorList>
    </citation>
    <scope>NUCLEOTIDE SEQUENCE [LARGE SCALE GENOMIC DNA]</scope>
    <source>
        <strain evidence="1 2">WL0113</strain>
    </source>
</reference>
<gene>
    <name evidence="1" type="ORF">MUB52_17450</name>
</gene>
<sequence length="71" mass="8113">MANSPQTWKRAVPVREGVGYVDGARVIAWREYRWNTGEISRIWFLDATDLDHRMIDIVEIATHPGSDDTGL</sequence>
<proteinExistence type="predicted"/>
<evidence type="ECO:0000313" key="1">
    <source>
        <dbReference type="EMBL" id="MCV3273222.1"/>
    </source>
</evidence>
<dbReference type="EMBL" id="JALIEB010000013">
    <property type="protein sequence ID" value="MCV3273222.1"/>
    <property type="molecule type" value="Genomic_DNA"/>
</dbReference>
<organism evidence="1 2">
    <name type="scientific">Roseobacter sinensis</name>
    <dbReference type="NCBI Taxonomy" id="2931391"/>
    <lineage>
        <taxon>Bacteria</taxon>
        <taxon>Pseudomonadati</taxon>
        <taxon>Pseudomonadota</taxon>
        <taxon>Alphaproteobacteria</taxon>
        <taxon>Rhodobacterales</taxon>
        <taxon>Roseobacteraceae</taxon>
        <taxon>Roseobacter</taxon>
    </lineage>
</organism>
<dbReference type="RefSeq" id="WP_263845505.1">
    <property type="nucleotide sequence ID" value="NZ_JALIEB010000013.1"/>
</dbReference>
<accession>A0ABT3BI28</accession>